<reference evidence="4" key="1">
    <citation type="submission" date="2016-10" db="EMBL/GenBank/DDBJ databases">
        <authorList>
            <person name="Varghese N."/>
        </authorList>
    </citation>
    <scope>NUCLEOTIDE SEQUENCE [LARGE SCALE GENOMIC DNA]</scope>
    <source>
        <strain evidence="4">DSM 17980</strain>
    </source>
</reference>
<evidence type="ECO:0000313" key="4">
    <source>
        <dbReference type="Proteomes" id="UP000183508"/>
    </source>
</evidence>
<dbReference type="InterPro" id="IPR036812">
    <property type="entry name" value="NAD(P)_OxRdtase_dom_sf"/>
</dbReference>
<dbReference type="SUPFAM" id="SSF51430">
    <property type="entry name" value="NAD(P)-linked oxidoreductase"/>
    <property type="match status" value="1"/>
</dbReference>
<dbReference type="PRINTS" id="PR00069">
    <property type="entry name" value="ALDKETRDTASE"/>
</dbReference>
<dbReference type="Proteomes" id="UP000183508">
    <property type="component" value="Unassembled WGS sequence"/>
</dbReference>
<accession>A0A1I7KH02</accession>
<dbReference type="EMBL" id="FPBV01000016">
    <property type="protein sequence ID" value="SFU96705.1"/>
    <property type="molecule type" value="Genomic_DNA"/>
</dbReference>
<dbReference type="PANTHER" id="PTHR43364">
    <property type="entry name" value="NADH-SPECIFIC METHYLGLYOXAL REDUCTASE-RELATED"/>
    <property type="match status" value="1"/>
</dbReference>
<evidence type="ECO:0000256" key="1">
    <source>
        <dbReference type="ARBA" id="ARBA00023002"/>
    </source>
</evidence>
<dbReference type="Pfam" id="PF00248">
    <property type="entry name" value="Aldo_ket_red"/>
    <property type="match status" value="1"/>
</dbReference>
<dbReference type="PANTHER" id="PTHR43364:SF4">
    <property type="entry name" value="NAD(P)-LINKED OXIDOREDUCTASE SUPERFAMILY PROTEIN"/>
    <property type="match status" value="1"/>
</dbReference>
<dbReference type="eggNOG" id="COG0667">
    <property type="taxonomic scope" value="Bacteria"/>
</dbReference>
<evidence type="ECO:0000313" key="3">
    <source>
        <dbReference type="EMBL" id="SFU96705.1"/>
    </source>
</evidence>
<dbReference type="InterPro" id="IPR050523">
    <property type="entry name" value="AKR_Detox_Biosynth"/>
</dbReference>
<keyword evidence="4" id="KW-1185">Reference proteome</keyword>
<evidence type="ECO:0000259" key="2">
    <source>
        <dbReference type="Pfam" id="PF00248"/>
    </source>
</evidence>
<name>A0A1I7KH02_9BACL</name>
<organism evidence="3 4">
    <name type="scientific">Alicyclobacillus macrosporangiidus</name>
    <dbReference type="NCBI Taxonomy" id="392015"/>
    <lineage>
        <taxon>Bacteria</taxon>
        <taxon>Bacillati</taxon>
        <taxon>Bacillota</taxon>
        <taxon>Bacilli</taxon>
        <taxon>Bacillales</taxon>
        <taxon>Alicyclobacillaceae</taxon>
        <taxon>Alicyclobacillus</taxon>
    </lineage>
</organism>
<dbReference type="Gene3D" id="3.20.20.100">
    <property type="entry name" value="NADP-dependent oxidoreductase domain"/>
    <property type="match status" value="1"/>
</dbReference>
<sequence length="324" mass="35424">MEYRSLGASGLKVSVLGLGTNAFGGRADKETSIRIIHQALDGGIHFLDTANIYTGGRSEEIIGEAIRGRRHEVILATKAGGRTGDGPLDGGSSRRHLQQELEQSLRRLGTDYIDLYQIHTFDPDTPLEETLRTLDDFVRSGKVRYIGASNYYAWELMKALGISERLNLARFVSIQPSYSLADRTVEQELVPLCLDQGIGLIPYFPLAGGILTGKYTSPDVVPPGSRLDKEPRFANRLTPERLELGRQVARIAADLGVTPGALSIAWLLQRPAVSTVIAGASRPEQVAENLKALEVKLDAATLAELDRISQPFVYSPPFAAFRLK</sequence>
<dbReference type="InterPro" id="IPR023210">
    <property type="entry name" value="NADP_OxRdtase_dom"/>
</dbReference>
<dbReference type="RefSeq" id="WP_074954157.1">
    <property type="nucleotide sequence ID" value="NZ_FPBV01000016.1"/>
</dbReference>
<keyword evidence="1" id="KW-0560">Oxidoreductase</keyword>
<dbReference type="AlphaFoldDB" id="A0A1I7KH02"/>
<dbReference type="STRING" id="392015.SAMN05421543_1166"/>
<gene>
    <name evidence="3" type="ORF">SAMN05421543_1166</name>
</gene>
<protein>
    <submittedName>
        <fullName evidence="3">Predicted oxidoreductase</fullName>
    </submittedName>
</protein>
<dbReference type="FunFam" id="3.20.20.100:FF:000004">
    <property type="entry name" value="Oxidoreductase, aldo/keto reductase"/>
    <property type="match status" value="1"/>
</dbReference>
<dbReference type="OrthoDB" id="249577at2"/>
<proteinExistence type="predicted"/>
<dbReference type="InterPro" id="IPR020471">
    <property type="entry name" value="AKR"/>
</dbReference>
<dbReference type="GO" id="GO:0016491">
    <property type="term" value="F:oxidoreductase activity"/>
    <property type="evidence" value="ECO:0007669"/>
    <property type="project" value="UniProtKB-KW"/>
</dbReference>
<feature type="domain" description="NADP-dependent oxidoreductase" evidence="2">
    <location>
        <begin position="16"/>
        <end position="309"/>
    </location>
</feature>
<dbReference type="GO" id="GO:0005829">
    <property type="term" value="C:cytosol"/>
    <property type="evidence" value="ECO:0007669"/>
    <property type="project" value="TreeGrafter"/>
</dbReference>